<protein>
    <submittedName>
        <fullName evidence="2">Uncharacterized protein</fullName>
    </submittedName>
</protein>
<sequence>EHLDDLDRAPNAHGEVVPKRNYNGAYGYR</sequence>
<evidence type="ECO:0000313" key="2">
    <source>
        <dbReference type="EMBL" id="OLP71837.1"/>
    </source>
</evidence>
<accession>A0A1Q9BPU8</accession>
<feature type="region of interest" description="Disordered" evidence="1">
    <location>
        <begin position="1"/>
        <end position="29"/>
    </location>
</feature>
<comment type="caution">
    <text evidence="2">The sequence shown here is derived from an EMBL/GenBank/DDBJ whole genome shotgun (WGS) entry which is preliminary data.</text>
</comment>
<organism evidence="2 3">
    <name type="scientific">Symbiodinium microadriaticum</name>
    <name type="common">Dinoflagellate</name>
    <name type="synonym">Zooxanthella microadriatica</name>
    <dbReference type="NCBI Taxonomy" id="2951"/>
    <lineage>
        <taxon>Eukaryota</taxon>
        <taxon>Sar</taxon>
        <taxon>Alveolata</taxon>
        <taxon>Dinophyceae</taxon>
        <taxon>Suessiales</taxon>
        <taxon>Symbiodiniaceae</taxon>
        <taxon>Symbiodinium</taxon>
    </lineage>
</organism>
<feature type="non-terminal residue" evidence="2">
    <location>
        <position position="1"/>
    </location>
</feature>
<feature type="compositionally biased region" description="Basic and acidic residues" evidence="1">
    <location>
        <begin position="1"/>
        <end position="10"/>
    </location>
</feature>
<evidence type="ECO:0000313" key="3">
    <source>
        <dbReference type="Proteomes" id="UP000186817"/>
    </source>
</evidence>
<dbReference type="EMBL" id="LSRX01007730">
    <property type="protein sequence ID" value="OLP71837.1"/>
    <property type="molecule type" value="Genomic_DNA"/>
</dbReference>
<dbReference type="AlphaFoldDB" id="A0A1Q9BPU8"/>
<gene>
    <name evidence="2" type="ORF">AK812_SmicGene48382</name>
</gene>
<reference evidence="2 3" key="1">
    <citation type="submission" date="2016-02" db="EMBL/GenBank/DDBJ databases">
        <title>Genome analysis of coral dinoflagellate symbionts highlights evolutionary adaptations to a symbiotic lifestyle.</title>
        <authorList>
            <person name="Aranda M."/>
            <person name="Li Y."/>
            <person name="Liew Y.J."/>
            <person name="Baumgarten S."/>
            <person name="Simakov O."/>
            <person name="Wilson M."/>
            <person name="Piel J."/>
            <person name="Ashoor H."/>
            <person name="Bougouffa S."/>
            <person name="Bajic V.B."/>
            <person name="Ryu T."/>
            <person name="Ravasi T."/>
            <person name="Bayer T."/>
            <person name="Micklem G."/>
            <person name="Kim H."/>
            <person name="Bhak J."/>
            <person name="Lajeunesse T.C."/>
            <person name="Voolstra C.R."/>
        </authorList>
    </citation>
    <scope>NUCLEOTIDE SEQUENCE [LARGE SCALE GENOMIC DNA]</scope>
    <source>
        <strain evidence="2 3">CCMP2467</strain>
    </source>
</reference>
<dbReference type="Proteomes" id="UP000186817">
    <property type="component" value="Unassembled WGS sequence"/>
</dbReference>
<name>A0A1Q9BPU8_SYMMI</name>
<keyword evidence="3" id="KW-1185">Reference proteome</keyword>
<proteinExistence type="predicted"/>
<evidence type="ECO:0000256" key="1">
    <source>
        <dbReference type="SAM" id="MobiDB-lite"/>
    </source>
</evidence>